<dbReference type="GO" id="GO:0003677">
    <property type="term" value="F:DNA binding"/>
    <property type="evidence" value="ECO:0007669"/>
    <property type="project" value="InterPro"/>
</dbReference>
<feature type="compositionally biased region" description="Basic and acidic residues" evidence="4">
    <location>
        <begin position="444"/>
        <end position="453"/>
    </location>
</feature>
<keyword evidence="3" id="KW-0539">Nucleus</keyword>
<dbReference type="Pfam" id="PF14379">
    <property type="entry name" value="Myb_CC_LHEQLE"/>
    <property type="match status" value="1"/>
</dbReference>
<feature type="region of interest" description="Disordered" evidence="4">
    <location>
        <begin position="419"/>
        <end position="453"/>
    </location>
</feature>
<dbReference type="InterPro" id="IPR009057">
    <property type="entry name" value="Homeodomain-like_sf"/>
</dbReference>
<dbReference type="OrthoDB" id="551907at2759"/>
<evidence type="ECO:0000256" key="2">
    <source>
        <dbReference type="ARBA" id="ARBA00023163"/>
    </source>
</evidence>
<evidence type="ECO:0000256" key="4">
    <source>
        <dbReference type="SAM" id="MobiDB-lite"/>
    </source>
</evidence>
<evidence type="ECO:0000256" key="1">
    <source>
        <dbReference type="ARBA" id="ARBA00023015"/>
    </source>
</evidence>
<comment type="caution">
    <text evidence="6">The sequence shown here is derived from an EMBL/GenBank/DDBJ whole genome shotgun (WGS) entry which is preliminary data.</text>
</comment>
<reference evidence="6" key="1">
    <citation type="submission" date="2020-07" db="EMBL/GenBank/DDBJ databases">
        <title>Genome sequence and genetic diversity analysis of an under-domesticated orphan crop, white fonio (Digitaria exilis).</title>
        <authorList>
            <person name="Bennetzen J.L."/>
            <person name="Chen S."/>
            <person name="Ma X."/>
            <person name="Wang X."/>
            <person name="Yssel A.E.J."/>
            <person name="Chaluvadi S.R."/>
            <person name="Johnson M."/>
            <person name="Gangashetty P."/>
            <person name="Hamidou F."/>
            <person name="Sanogo M.D."/>
            <person name="Zwaenepoel A."/>
            <person name="Wallace J."/>
            <person name="Van De Peer Y."/>
            <person name="Van Deynze A."/>
        </authorList>
    </citation>
    <scope>NUCLEOTIDE SEQUENCE</scope>
    <source>
        <tissue evidence="6">Leaves</tissue>
    </source>
</reference>
<keyword evidence="2" id="KW-0804">Transcription</keyword>
<dbReference type="NCBIfam" id="TIGR01557">
    <property type="entry name" value="myb_SHAQKYF"/>
    <property type="match status" value="1"/>
</dbReference>
<sequence length="453" mass="49209">MAGLRRRGSRGGLDYGTEGHDGEEAACDARSTSFSHQNFTIHERGERTGEERNRCQWKVAVAAEKQELARKGREKVEGLFLGLDPSLLGRKKAKKALSLLFLLLRRAAGGAEQEEMFPPGLIHRRPDGPAPGDGAPRSGPGGGPGGPSLVLTADPKPRLRWTADLHERFVDAVAQLGGPESEPFSSFSLSFLGIGIGKQCVAVRWCLLHKWSPWFWRACYCAGFEDLGGIGALRAEIIGKTGSFLDQVAVPKVAYHYYVGNCFLEYINNLAEATPKTILRTMGVKGLTLFHLKSHLQKYRLGKQSGKEGSEQSKDGGFKVVYKDQVCGILTHSRLMRCQGPSVTAEIAAVQKRVQIRMEALQKYIDSILESACKMVTEQFASSGFSISDPDLPEIFPGGIMCGPTDTLSSSVFNQLSVSSIDSHSPGGKPSPSGIEGPPMLLHKSPELKRRSS</sequence>
<evidence type="ECO:0000313" key="6">
    <source>
        <dbReference type="EMBL" id="KAF8653506.1"/>
    </source>
</evidence>
<dbReference type="InterPro" id="IPR046955">
    <property type="entry name" value="PHR1-like"/>
</dbReference>
<dbReference type="PANTHER" id="PTHR31499">
    <property type="entry name" value="MYB FAMILY TRANSCRIPTION FACTOR PHL11"/>
    <property type="match status" value="1"/>
</dbReference>
<protein>
    <recommendedName>
        <fullName evidence="5">MYB-CC type transcription factor LHEQLE-containing domain-containing protein</fullName>
    </recommendedName>
</protein>
<dbReference type="AlphaFoldDB" id="A0A835E023"/>
<feature type="region of interest" description="Disordered" evidence="4">
    <location>
        <begin position="1"/>
        <end position="23"/>
    </location>
</feature>
<proteinExistence type="predicted"/>
<feature type="domain" description="MYB-CC type transcription factor LHEQLE-containing" evidence="5">
    <location>
        <begin position="350"/>
        <end position="375"/>
    </location>
</feature>
<dbReference type="SUPFAM" id="SSF46689">
    <property type="entry name" value="Homeodomain-like"/>
    <property type="match status" value="1"/>
</dbReference>
<organism evidence="6 7">
    <name type="scientific">Digitaria exilis</name>
    <dbReference type="NCBI Taxonomy" id="1010633"/>
    <lineage>
        <taxon>Eukaryota</taxon>
        <taxon>Viridiplantae</taxon>
        <taxon>Streptophyta</taxon>
        <taxon>Embryophyta</taxon>
        <taxon>Tracheophyta</taxon>
        <taxon>Spermatophyta</taxon>
        <taxon>Magnoliopsida</taxon>
        <taxon>Liliopsida</taxon>
        <taxon>Poales</taxon>
        <taxon>Poaceae</taxon>
        <taxon>PACMAD clade</taxon>
        <taxon>Panicoideae</taxon>
        <taxon>Panicodae</taxon>
        <taxon>Paniceae</taxon>
        <taxon>Anthephorinae</taxon>
        <taxon>Digitaria</taxon>
    </lineage>
</organism>
<dbReference type="Gene3D" id="1.10.10.60">
    <property type="entry name" value="Homeodomain-like"/>
    <property type="match status" value="1"/>
</dbReference>
<dbReference type="InterPro" id="IPR006447">
    <property type="entry name" value="Myb_dom_plants"/>
</dbReference>
<keyword evidence="7" id="KW-1185">Reference proteome</keyword>
<gene>
    <name evidence="6" type="ORF">HU200_062257</name>
</gene>
<dbReference type="InterPro" id="IPR025756">
    <property type="entry name" value="Myb_CC_LHEQLE"/>
</dbReference>
<evidence type="ECO:0000313" key="7">
    <source>
        <dbReference type="Proteomes" id="UP000636709"/>
    </source>
</evidence>
<feature type="compositionally biased region" description="Low complexity" evidence="4">
    <location>
        <begin position="419"/>
        <end position="439"/>
    </location>
</feature>
<dbReference type="Proteomes" id="UP000636709">
    <property type="component" value="Unassembled WGS sequence"/>
</dbReference>
<dbReference type="GO" id="GO:0003700">
    <property type="term" value="F:DNA-binding transcription factor activity"/>
    <property type="evidence" value="ECO:0007669"/>
    <property type="project" value="InterPro"/>
</dbReference>
<evidence type="ECO:0000256" key="3">
    <source>
        <dbReference type="ARBA" id="ARBA00023242"/>
    </source>
</evidence>
<keyword evidence="1" id="KW-0805">Transcription regulation</keyword>
<accession>A0A835E023</accession>
<name>A0A835E023_9POAL</name>
<feature type="region of interest" description="Disordered" evidence="4">
    <location>
        <begin position="118"/>
        <end position="151"/>
    </location>
</feature>
<evidence type="ECO:0000259" key="5">
    <source>
        <dbReference type="Pfam" id="PF14379"/>
    </source>
</evidence>
<dbReference type="EMBL" id="JACEFO010002623">
    <property type="protein sequence ID" value="KAF8653506.1"/>
    <property type="molecule type" value="Genomic_DNA"/>
</dbReference>
<dbReference type="PANTHER" id="PTHR31499:SF49">
    <property type="entry name" value="PROTEIN PHOSPHATE STARVATION RESPONSE 1-LIKE ISOFORM X1"/>
    <property type="match status" value="1"/>
</dbReference>